<organism evidence="2 3">
    <name type="scientific">Hymenobacter coccineus</name>
    <dbReference type="NCBI Taxonomy" id="1908235"/>
    <lineage>
        <taxon>Bacteria</taxon>
        <taxon>Pseudomonadati</taxon>
        <taxon>Bacteroidota</taxon>
        <taxon>Cytophagia</taxon>
        <taxon>Cytophagales</taxon>
        <taxon>Hymenobacteraceae</taxon>
        <taxon>Hymenobacter</taxon>
    </lineage>
</organism>
<evidence type="ECO:0000313" key="2">
    <source>
        <dbReference type="EMBL" id="OGX89767.1"/>
    </source>
</evidence>
<dbReference type="InterPro" id="IPR011050">
    <property type="entry name" value="Pectin_lyase_fold/virulence"/>
</dbReference>
<feature type="signal peptide" evidence="1">
    <location>
        <begin position="1"/>
        <end position="18"/>
    </location>
</feature>
<reference evidence="2 3" key="1">
    <citation type="submission" date="2016-08" db="EMBL/GenBank/DDBJ databases">
        <title>Hymenobacter coccineus sp. nov., Hymenobacter lapidarius sp. nov. and Hymenobacter glacialis sp. nov., isolated from Antarctic soil.</title>
        <authorList>
            <person name="Sedlacek I."/>
            <person name="Kralova S."/>
            <person name="Kyrova K."/>
            <person name="Maslanova I."/>
            <person name="Stankova E."/>
            <person name="Vrbovska V."/>
            <person name="Nemec M."/>
            <person name="Bartak M."/>
            <person name="Svec P."/>
            <person name="Busse H.-J."/>
            <person name="Pantucek R."/>
        </authorList>
    </citation>
    <scope>NUCLEOTIDE SEQUENCE [LARGE SCALE GENOMIC DNA]</scope>
    <source>
        <strain evidence="2 3">CCM 8649</strain>
    </source>
</reference>
<gene>
    <name evidence="2" type="ORF">BEN49_08380</name>
</gene>
<evidence type="ECO:0000256" key="1">
    <source>
        <dbReference type="SAM" id="SignalP"/>
    </source>
</evidence>
<comment type="caution">
    <text evidence="2">The sequence shown here is derived from an EMBL/GenBank/DDBJ whole genome shotgun (WGS) entry which is preliminary data.</text>
</comment>
<evidence type="ECO:0000313" key="3">
    <source>
        <dbReference type="Proteomes" id="UP000177506"/>
    </source>
</evidence>
<proteinExistence type="predicted"/>
<dbReference type="AlphaFoldDB" id="A0A1G1TFY5"/>
<dbReference type="EMBL" id="MDZA01000244">
    <property type="protein sequence ID" value="OGX89767.1"/>
    <property type="molecule type" value="Genomic_DNA"/>
</dbReference>
<accession>A0A1G1TFY5</accession>
<dbReference type="Proteomes" id="UP000177506">
    <property type="component" value="Unassembled WGS sequence"/>
</dbReference>
<keyword evidence="3" id="KW-1185">Reference proteome</keyword>
<evidence type="ECO:0008006" key="4">
    <source>
        <dbReference type="Google" id="ProtNLM"/>
    </source>
</evidence>
<protein>
    <recommendedName>
        <fullName evidence="4">Right handed beta helix domain-containing protein</fullName>
    </recommendedName>
</protein>
<dbReference type="SUPFAM" id="SSF51126">
    <property type="entry name" value="Pectin lyase-like"/>
    <property type="match status" value="1"/>
</dbReference>
<sequence>MFRAAAAACLLGAGALFSSCESVIYVAAPVTSVGQSFTGDTLRSPIKGIIAGRVAPYYMVGDVTVNDGDTLLIQAGVKILVIGKPKSTSTFGQATNNPGFVVNGALLSLGTKEAPVVMTIADNLKGDPNAVVSAATDPAFKGYWGGINADGAALLVLRWTEIGYVGGPYGANAPTGYAAGDPKYGISMLAKKATAQLVVEDCYLHGSVDDFMRLQSCRFSLMRNRFEKMGKAGGEGVNVKAGCLGDIAYNTFVGGATNGSKVASVAAAPVQATVNTYNNTYLNCGYRQTKAGRGGSINYEVQAAGVVYNNLIVNCRFGLRMRSDDLPDLSKIKYNNQYYYGGTASQVAEFNAATAGSVTTNQPNDTRGAAGALDPKFQAADLTTAAGTTAAPNTAMQWTNFLRGPGGLRLLANSPALGRGFTTFSPVNAVGGLRIGGLFTPTVSAPGSDAGAYQADGTGNQQ</sequence>
<name>A0A1G1TFY5_9BACT</name>
<dbReference type="PROSITE" id="PS51257">
    <property type="entry name" value="PROKAR_LIPOPROTEIN"/>
    <property type="match status" value="1"/>
</dbReference>
<feature type="chain" id="PRO_5009579432" description="Right handed beta helix domain-containing protein" evidence="1">
    <location>
        <begin position="19"/>
        <end position="462"/>
    </location>
</feature>
<keyword evidence="1" id="KW-0732">Signal</keyword>